<organism evidence="2 3">
    <name type="scientific">Stentor coeruleus</name>
    <dbReference type="NCBI Taxonomy" id="5963"/>
    <lineage>
        <taxon>Eukaryota</taxon>
        <taxon>Sar</taxon>
        <taxon>Alveolata</taxon>
        <taxon>Ciliophora</taxon>
        <taxon>Postciliodesmatophora</taxon>
        <taxon>Heterotrichea</taxon>
        <taxon>Heterotrichida</taxon>
        <taxon>Stentoridae</taxon>
        <taxon>Stentor</taxon>
    </lineage>
</organism>
<gene>
    <name evidence="2" type="ORF">SteCoe_23113</name>
</gene>
<dbReference type="Gene3D" id="1.10.418.10">
    <property type="entry name" value="Calponin-like domain"/>
    <property type="match status" value="1"/>
</dbReference>
<reference evidence="2 3" key="1">
    <citation type="submission" date="2016-11" db="EMBL/GenBank/DDBJ databases">
        <title>The macronuclear genome of Stentor coeruleus: a giant cell with tiny introns.</title>
        <authorList>
            <person name="Slabodnick M."/>
            <person name="Ruby J.G."/>
            <person name="Reiff S.B."/>
            <person name="Swart E.C."/>
            <person name="Gosai S."/>
            <person name="Prabakaran S."/>
            <person name="Witkowska E."/>
            <person name="Larue G.E."/>
            <person name="Fisher S."/>
            <person name="Freeman R.M."/>
            <person name="Gunawardena J."/>
            <person name="Chu W."/>
            <person name="Stover N.A."/>
            <person name="Gregory B.D."/>
            <person name="Nowacki M."/>
            <person name="Derisi J."/>
            <person name="Roy S.W."/>
            <person name="Marshall W.F."/>
            <person name="Sood P."/>
        </authorList>
    </citation>
    <scope>NUCLEOTIDE SEQUENCE [LARGE SCALE GENOMIC DNA]</scope>
    <source>
        <strain evidence="2">WM001</strain>
    </source>
</reference>
<keyword evidence="3" id="KW-1185">Reference proteome</keyword>
<dbReference type="SUPFAM" id="SSF48371">
    <property type="entry name" value="ARM repeat"/>
    <property type="match status" value="1"/>
</dbReference>
<dbReference type="PANTHER" id="PTHR12509:SF8">
    <property type="entry name" value="SPERMATOGENESIS-ASSOCIATED PROTEIN 4"/>
    <property type="match status" value="1"/>
</dbReference>
<name>A0A1R2BKP2_9CILI</name>
<dbReference type="GO" id="GO:0005930">
    <property type="term" value="C:axoneme"/>
    <property type="evidence" value="ECO:0007669"/>
    <property type="project" value="TreeGrafter"/>
</dbReference>
<dbReference type="GO" id="GO:0051493">
    <property type="term" value="P:regulation of cytoskeleton organization"/>
    <property type="evidence" value="ECO:0007669"/>
    <property type="project" value="TreeGrafter"/>
</dbReference>
<dbReference type="GO" id="GO:0008017">
    <property type="term" value="F:microtubule binding"/>
    <property type="evidence" value="ECO:0007669"/>
    <property type="project" value="TreeGrafter"/>
</dbReference>
<dbReference type="InterPro" id="IPR001715">
    <property type="entry name" value="CH_dom"/>
</dbReference>
<feature type="domain" description="Calponin-homology (CH)" evidence="1">
    <location>
        <begin position="2"/>
        <end position="105"/>
    </location>
</feature>
<dbReference type="EMBL" id="MPUH01000581">
    <property type="protein sequence ID" value="OMJ77324.1"/>
    <property type="molecule type" value="Genomic_DNA"/>
</dbReference>
<proteinExistence type="predicted"/>
<dbReference type="InterPro" id="IPR016024">
    <property type="entry name" value="ARM-type_fold"/>
</dbReference>
<dbReference type="InterPro" id="IPR052111">
    <property type="entry name" value="Spermatogenesis_Ciliary_MAP"/>
</dbReference>
<sequence>MSGIPREVLKWMQGLDLSYSIKNPKRDLANGFLIGEIFSRYYPEIKMHSFDNSSELQRKLSNWEHLERMFTKLNIPLGKKYWEPVMHNAPDAAVEYIKMLYSYLTKRQLNIAPPHENPKPPPYARPTAVNLLRDTEFQRIQDKKTQEGQAYKILNKHSENIRLERTEPGRLAVPSYTMRTQGSNKKIEQVEEQKDIEVRQVAVRAMDKNMRAAKALSLNKTEPKAESKIEANHSMVKPALEIMSETFLEIMHQMAYKTVRAMDFRDVEHGEEMTKKFYEIMGTINQDFVMACFENLVKRSAVLADSLVKSAQECEAYAELLFSTIEKIHIDAEHYSGFVKSIKAIGDSMTNLDSSVSRQLFSHFMLTPIVRITLKSPEKVPILVALVQSASHSSFSNRLHLVKEVFEASGDNNFLIKIISELLEYDTTFNKELHEYYIYYALLGLLSPSPRVQASAVCTLGSIANLNPSVIIKELPKVEILLSSNWWETRAQLLRLAGILLPHKSAQQGLLEKIIKANFKPTASKNIIRIGLVYLAPCLASNPELCDLYIKCLIHIEPDIRETVLSTDVVSKGSVVKGLFTQKYLLSGAPVVWNAYGVASSLSKFIMDKGLGNLDYCHVEILWACLYKPPTNPQWVEVFDELKNYLFVGLEDPEICKGVIGVLKHFMTAPALMTEILKRSLPTMIKELSLLLANTNDKNVLSQTYEFIKSIYWGYHSAELQDFIYKVMKNFAEKYPVLFERSELVEIMNEIIRNRRGDIFEEKPESPNLRSYDD</sequence>
<comment type="caution">
    <text evidence="2">The sequence shown here is derived from an EMBL/GenBank/DDBJ whole genome shotgun (WGS) entry which is preliminary data.</text>
</comment>
<protein>
    <recommendedName>
        <fullName evidence="1">Calponin-homology (CH) domain-containing protein</fullName>
    </recommendedName>
</protein>
<evidence type="ECO:0000313" key="2">
    <source>
        <dbReference type="EMBL" id="OMJ77324.1"/>
    </source>
</evidence>
<evidence type="ECO:0000313" key="3">
    <source>
        <dbReference type="Proteomes" id="UP000187209"/>
    </source>
</evidence>
<dbReference type="InterPro" id="IPR010441">
    <property type="entry name" value="CH_2"/>
</dbReference>
<evidence type="ECO:0000259" key="1">
    <source>
        <dbReference type="PROSITE" id="PS50021"/>
    </source>
</evidence>
<accession>A0A1R2BKP2</accession>
<dbReference type="PROSITE" id="PS50021">
    <property type="entry name" value="CH"/>
    <property type="match status" value="1"/>
</dbReference>
<dbReference type="OrthoDB" id="62528at2759"/>
<dbReference type="Pfam" id="PF06294">
    <property type="entry name" value="CH_2"/>
    <property type="match status" value="1"/>
</dbReference>
<dbReference type="Proteomes" id="UP000187209">
    <property type="component" value="Unassembled WGS sequence"/>
</dbReference>
<dbReference type="InterPro" id="IPR036872">
    <property type="entry name" value="CH_dom_sf"/>
</dbReference>
<dbReference type="AlphaFoldDB" id="A0A1R2BKP2"/>
<dbReference type="PANTHER" id="PTHR12509">
    <property type="entry name" value="SPERMATOGENESIS-ASSOCIATED 4-RELATED"/>
    <property type="match status" value="1"/>
</dbReference>